<evidence type="ECO:0000256" key="2">
    <source>
        <dbReference type="SAM" id="MobiDB-lite"/>
    </source>
</evidence>
<dbReference type="InterPro" id="IPR003819">
    <property type="entry name" value="TauD/TfdA-like"/>
</dbReference>
<organism evidence="4 5">
    <name type="scientific">Anthostomella pinea</name>
    <dbReference type="NCBI Taxonomy" id="933095"/>
    <lineage>
        <taxon>Eukaryota</taxon>
        <taxon>Fungi</taxon>
        <taxon>Dikarya</taxon>
        <taxon>Ascomycota</taxon>
        <taxon>Pezizomycotina</taxon>
        <taxon>Sordariomycetes</taxon>
        <taxon>Xylariomycetidae</taxon>
        <taxon>Xylariales</taxon>
        <taxon>Xylariaceae</taxon>
        <taxon>Anthostomella</taxon>
    </lineage>
</organism>
<evidence type="ECO:0000313" key="5">
    <source>
        <dbReference type="Proteomes" id="UP001295740"/>
    </source>
</evidence>
<dbReference type="InterPro" id="IPR050411">
    <property type="entry name" value="AlphaKG_dependent_hydroxylases"/>
</dbReference>
<dbReference type="GO" id="GO:0016491">
    <property type="term" value="F:oxidoreductase activity"/>
    <property type="evidence" value="ECO:0007669"/>
    <property type="project" value="UniProtKB-KW"/>
</dbReference>
<proteinExistence type="predicted"/>
<dbReference type="AlphaFoldDB" id="A0AAI8VSY3"/>
<dbReference type="Pfam" id="PF02668">
    <property type="entry name" value="TauD"/>
    <property type="match status" value="1"/>
</dbReference>
<evidence type="ECO:0000313" key="4">
    <source>
        <dbReference type="EMBL" id="CAJ2510527.1"/>
    </source>
</evidence>
<dbReference type="PANTHER" id="PTHR10696">
    <property type="entry name" value="GAMMA-BUTYROBETAINE HYDROXYLASE-RELATED"/>
    <property type="match status" value="1"/>
</dbReference>
<dbReference type="Gene3D" id="3.60.130.10">
    <property type="entry name" value="Clavaminate synthase-like"/>
    <property type="match status" value="1"/>
</dbReference>
<comment type="caution">
    <text evidence="4">The sequence shown here is derived from an EMBL/GenBank/DDBJ whole genome shotgun (WGS) entry which is preliminary data.</text>
</comment>
<keyword evidence="1" id="KW-0560">Oxidoreductase</keyword>
<gene>
    <name evidence="4" type="ORF">KHLLAP_LOCUS10995</name>
</gene>
<dbReference type="InterPro" id="IPR042098">
    <property type="entry name" value="TauD-like_sf"/>
</dbReference>
<dbReference type="PANTHER" id="PTHR10696:SF54">
    <property type="entry name" value="FAMILY OXIDOREDUCTASE, PUTATIVE (AFU_ORTHOLOGUE AFUA_4G13850)-RELATED"/>
    <property type="match status" value="1"/>
</dbReference>
<feature type="region of interest" description="Disordered" evidence="2">
    <location>
        <begin position="391"/>
        <end position="410"/>
    </location>
</feature>
<sequence>MTAHILSPAPGGFNGLQSWVQCDDPVDLLSREQASIPRQPIGFPVVAEGPKVWSGYGRAAPSLDSLVIQLDQAGVIEVEAALESFLGLALDGDEVNRDRFPLPRLAGLLEQCAQQIHHGNGVCIIRGLAGHRSPEHNTIIFLGIASYIGGQRGVQSAKGAMICEWPDSPLRRGIELTIEAHVYESKLWTVPRGKRHGIHTNVGLPFHNDMGCDILAMHVRQRAATGGDSYVASCGAVYNDLMTTNAWAVHTLTEANWPIQVSRRGSSPYVLSPLLTFHEGNMMVSADPARIGPPASSTDTRIPSLLPEQHEALALVQQSASKHQVRLPACAGDMVFLNNWALLHARESYRDDDESTRHLVRLWLRNEKLAWDIPASMKVPWDAAFGERSKATKNRQYPVNPMPEYMEPKFGNGTAAFVADESDEETDN</sequence>
<evidence type="ECO:0000259" key="3">
    <source>
        <dbReference type="Pfam" id="PF02668"/>
    </source>
</evidence>
<reference evidence="4" key="1">
    <citation type="submission" date="2023-10" db="EMBL/GenBank/DDBJ databases">
        <authorList>
            <person name="Hackl T."/>
        </authorList>
    </citation>
    <scope>NUCLEOTIDE SEQUENCE</scope>
</reference>
<keyword evidence="5" id="KW-1185">Reference proteome</keyword>
<protein>
    <submittedName>
        <fullName evidence="4">Uu.00g133360.m01.CDS01</fullName>
    </submittedName>
</protein>
<dbReference type="EMBL" id="CAUWAG010000016">
    <property type="protein sequence ID" value="CAJ2510527.1"/>
    <property type="molecule type" value="Genomic_DNA"/>
</dbReference>
<feature type="domain" description="TauD/TfdA-like" evidence="3">
    <location>
        <begin position="98"/>
        <end position="363"/>
    </location>
</feature>
<evidence type="ECO:0000256" key="1">
    <source>
        <dbReference type="ARBA" id="ARBA00023002"/>
    </source>
</evidence>
<name>A0AAI8VSY3_9PEZI</name>
<dbReference type="Proteomes" id="UP001295740">
    <property type="component" value="Unassembled WGS sequence"/>
</dbReference>
<dbReference type="SUPFAM" id="SSF51197">
    <property type="entry name" value="Clavaminate synthase-like"/>
    <property type="match status" value="1"/>
</dbReference>
<accession>A0AAI8VSY3</accession>